<sequence length="373" mass="42571">MQPSISEQERIYSLDVIRGVALLGILLANMPEYAYMPSRFTGANAYVRLFFDLFVQTKFYTIFSFLFGVGFWVFMDRAGKRGEQVNLLFSRRLLVLFLFGVVHLLFFRGDILHLYAAIGFFLLSFYRKHEGNVLGMAIGLLAFSMLPVVVLAMMNLDVGGTSGLPSNEAGFWQNGLDTIWYVFGSEISAAPQLFPEILGLFLLGLYCGKKQVFTQIDRFRRPLRVLQIGSLIATLPSWFLILLAFFKNESYGTNSAFAWVFFSGKTLALFYVTSLMLLLEHPIWQKRFVMFARIGKLAITTYLTQTLVWTALVACLQATGAELTLVTGTILCLILFAVQLWCARLWLTHYRFGPVEWLWRTGTYGKRQQLKRL</sequence>
<accession>A0A3M8DEU1</accession>
<feature type="transmembrane region" description="Helical" evidence="1">
    <location>
        <begin position="111"/>
        <end position="126"/>
    </location>
</feature>
<evidence type="ECO:0000313" key="4">
    <source>
        <dbReference type="Proteomes" id="UP000271031"/>
    </source>
</evidence>
<feature type="transmembrane region" description="Helical" evidence="1">
    <location>
        <begin position="189"/>
        <end position="207"/>
    </location>
</feature>
<feature type="transmembrane region" description="Helical" evidence="1">
    <location>
        <begin position="228"/>
        <end position="246"/>
    </location>
</feature>
<organism evidence="3 4">
    <name type="scientific">Brevibacillus fluminis</name>
    <dbReference type="NCBI Taxonomy" id="511487"/>
    <lineage>
        <taxon>Bacteria</taxon>
        <taxon>Bacillati</taxon>
        <taxon>Bacillota</taxon>
        <taxon>Bacilli</taxon>
        <taxon>Bacillales</taxon>
        <taxon>Paenibacillaceae</taxon>
        <taxon>Brevibacillus</taxon>
    </lineage>
</organism>
<feature type="domain" description="DUF418" evidence="2">
    <location>
        <begin position="208"/>
        <end position="366"/>
    </location>
</feature>
<dbReference type="EMBL" id="RHHQ01000013">
    <property type="protein sequence ID" value="RNB85845.1"/>
    <property type="molecule type" value="Genomic_DNA"/>
</dbReference>
<keyword evidence="1" id="KW-1133">Transmembrane helix</keyword>
<feature type="transmembrane region" description="Helical" evidence="1">
    <location>
        <begin position="325"/>
        <end position="347"/>
    </location>
</feature>
<keyword evidence="4" id="KW-1185">Reference proteome</keyword>
<dbReference type="InterPro" id="IPR052529">
    <property type="entry name" value="Bact_Transport_Assoc"/>
</dbReference>
<evidence type="ECO:0000256" key="1">
    <source>
        <dbReference type="SAM" id="Phobius"/>
    </source>
</evidence>
<dbReference type="OrthoDB" id="9807744at2"/>
<feature type="transmembrane region" description="Helical" evidence="1">
    <location>
        <begin position="87"/>
        <end position="105"/>
    </location>
</feature>
<dbReference type="RefSeq" id="WP_122919257.1">
    <property type="nucleotide sequence ID" value="NZ_RHHQ01000013.1"/>
</dbReference>
<evidence type="ECO:0000313" key="3">
    <source>
        <dbReference type="EMBL" id="RNB85845.1"/>
    </source>
</evidence>
<feature type="transmembrane region" description="Helical" evidence="1">
    <location>
        <begin position="59"/>
        <end position="75"/>
    </location>
</feature>
<keyword evidence="1" id="KW-0472">Membrane</keyword>
<keyword evidence="1" id="KW-0812">Transmembrane</keyword>
<dbReference type="PANTHER" id="PTHR30590">
    <property type="entry name" value="INNER MEMBRANE PROTEIN"/>
    <property type="match status" value="1"/>
</dbReference>
<dbReference type="PANTHER" id="PTHR30590:SF3">
    <property type="entry name" value="HYPOTHETICAL MEMBRANE SPANNING PROTEIN"/>
    <property type="match status" value="1"/>
</dbReference>
<proteinExistence type="predicted"/>
<dbReference type="Pfam" id="PF04235">
    <property type="entry name" value="DUF418"/>
    <property type="match status" value="1"/>
</dbReference>
<reference evidence="3 4" key="1">
    <citation type="submission" date="2018-10" db="EMBL/GenBank/DDBJ databases">
        <title>Phylogenomics of Brevibacillus.</title>
        <authorList>
            <person name="Dunlap C."/>
        </authorList>
    </citation>
    <scope>NUCLEOTIDE SEQUENCE [LARGE SCALE GENOMIC DNA]</scope>
    <source>
        <strain evidence="3 4">JCM 15716</strain>
    </source>
</reference>
<evidence type="ECO:0000259" key="2">
    <source>
        <dbReference type="Pfam" id="PF04235"/>
    </source>
</evidence>
<dbReference type="Proteomes" id="UP000271031">
    <property type="component" value="Unassembled WGS sequence"/>
</dbReference>
<comment type="caution">
    <text evidence="3">The sequence shown here is derived from an EMBL/GenBank/DDBJ whole genome shotgun (WGS) entry which is preliminary data.</text>
</comment>
<feature type="transmembrane region" description="Helical" evidence="1">
    <location>
        <begin position="299"/>
        <end position="319"/>
    </location>
</feature>
<protein>
    <submittedName>
        <fullName evidence="3">DUF418 domain-containing protein</fullName>
    </submittedName>
</protein>
<name>A0A3M8DEU1_9BACL</name>
<feature type="transmembrane region" description="Helical" evidence="1">
    <location>
        <begin position="258"/>
        <end position="279"/>
    </location>
</feature>
<feature type="transmembrane region" description="Helical" evidence="1">
    <location>
        <begin position="12"/>
        <end position="30"/>
    </location>
</feature>
<dbReference type="AlphaFoldDB" id="A0A3M8DEU1"/>
<gene>
    <name evidence="3" type="ORF">EDM56_17755</name>
</gene>
<dbReference type="InterPro" id="IPR007349">
    <property type="entry name" value="DUF418"/>
</dbReference>
<feature type="transmembrane region" description="Helical" evidence="1">
    <location>
        <begin position="133"/>
        <end position="154"/>
    </location>
</feature>